<dbReference type="Proteomes" id="UP000553059">
    <property type="component" value="Unassembled WGS sequence"/>
</dbReference>
<dbReference type="CDD" id="cd00093">
    <property type="entry name" value="HTH_XRE"/>
    <property type="match status" value="1"/>
</dbReference>
<reference evidence="2 3" key="1">
    <citation type="journal article" date="2020" name="Biotechnol. Biofuels">
        <title>New insights from the biogas microbiome by comprehensive genome-resolved metagenomics of nearly 1600 species originating from multiple anaerobic digesters.</title>
        <authorList>
            <person name="Campanaro S."/>
            <person name="Treu L."/>
            <person name="Rodriguez-R L.M."/>
            <person name="Kovalovszki A."/>
            <person name="Ziels R.M."/>
            <person name="Maus I."/>
            <person name="Zhu X."/>
            <person name="Kougias P.G."/>
            <person name="Basile A."/>
            <person name="Luo G."/>
            <person name="Schluter A."/>
            <person name="Konstantinidis K.T."/>
            <person name="Angelidaki I."/>
        </authorList>
    </citation>
    <scope>NUCLEOTIDE SEQUENCE [LARGE SCALE GENOMIC DNA]</scope>
    <source>
        <strain evidence="2">AS05jafATM_4</strain>
    </source>
</reference>
<evidence type="ECO:0000259" key="1">
    <source>
        <dbReference type="PROSITE" id="PS50943"/>
    </source>
</evidence>
<dbReference type="Gene3D" id="1.10.260.40">
    <property type="entry name" value="lambda repressor-like DNA-binding domains"/>
    <property type="match status" value="1"/>
</dbReference>
<dbReference type="AlphaFoldDB" id="A0A7C6Z3S9"/>
<name>A0A7C6Z3S9_9FIRM</name>
<comment type="caution">
    <text evidence="2">The sequence shown here is derived from an EMBL/GenBank/DDBJ whole genome shotgun (WGS) entry which is preliminary data.</text>
</comment>
<feature type="domain" description="HTH cro/C1-type" evidence="1">
    <location>
        <begin position="17"/>
        <end position="68"/>
    </location>
</feature>
<evidence type="ECO:0000313" key="2">
    <source>
        <dbReference type="EMBL" id="HHY26425.1"/>
    </source>
</evidence>
<dbReference type="InterPro" id="IPR001387">
    <property type="entry name" value="Cro/C1-type_HTH"/>
</dbReference>
<dbReference type="EMBL" id="DUTF01000150">
    <property type="protein sequence ID" value="HHY26425.1"/>
    <property type="molecule type" value="Genomic_DNA"/>
</dbReference>
<organism evidence="2 3">
    <name type="scientific">Desulfitobacterium dehalogenans</name>
    <dbReference type="NCBI Taxonomy" id="36854"/>
    <lineage>
        <taxon>Bacteria</taxon>
        <taxon>Bacillati</taxon>
        <taxon>Bacillota</taxon>
        <taxon>Clostridia</taxon>
        <taxon>Eubacteriales</taxon>
        <taxon>Desulfitobacteriaceae</taxon>
        <taxon>Desulfitobacterium</taxon>
    </lineage>
</organism>
<protein>
    <submittedName>
        <fullName evidence="2">Helix-turn-helix transcriptional regulator</fullName>
    </submittedName>
</protein>
<dbReference type="SUPFAM" id="SSF47413">
    <property type="entry name" value="lambda repressor-like DNA-binding domains"/>
    <property type="match status" value="1"/>
</dbReference>
<dbReference type="GO" id="GO:0003677">
    <property type="term" value="F:DNA binding"/>
    <property type="evidence" value="ECO:0007669"/>
    <property type="project" value="InterPro"/>
</dbReference>
<gene>
    <name evidence="2" type="ORF">GX523_06705</name>
</gene>
<dbReference type="Pfam" id="PF01381">
    <property type="entry name" value="HTH_3"/>
    <property type="match status" value="1"/>
</dbReference>
<dbReference type="InterPro" id="IPR010982">
    <property type="entry name" value="Lambda_DNA-bd_dom_sf"/>
</dbReference>
<proteinExistence type="predicted"/>
<accession>A0A7C6Z3S9</accession>
<sequence>MYVLDHVRPVQFTPKGLRELHGLSLSEASREIGIDSKTLKKYELDPGRMRVSAIFKIARFYGVSVDCIYFGADQECAAANKQRLNFKKKNGDEL</sequence>
<dbReference type="SMART" id="SM00530">
    <property type="entry name" value="HTH_XRE"/>
    <property type="match status" value="1"/>
</dbReference>
<dbReference type="PROSITE" id="PS50943">
    <property type="entry name" value="HTH_CROC1"/>
    <property type="match status" value="1"/>
</dbReference>
<evidence type="ECO:0000313" key="3">
    <source>
        <dbReference type="Proteomes" id="UP000553059"/>
    </source>
</evidence>